<dbReference type="HOGENOM" id="CLU_012148_0_0_1"/>
<accession>H3GRE0</accession>
<feature type="domain" description="FYVE-type" evidence="6">
    <location>
        <begin position="365"/>
        <end position="419"/>
    </location>
</feature>
<evidence type="ECO:0000256" key="5">
    <source>
        <dbReference type="SAM" id="MobiDB-lite"/>
    </source>
</evidence>
<dbReference type="STRING" id="164328.H3GRE0"/>
<evidence type="ECO:0000256" key="2">
    <source>
        <dbReference type="ARBA" id="ARBA00022771"/>
    </source>
</evidence>
<feature type="region of interest" description="Disordered" evidence="5">
    <location>
        <begin position="1"/>
        <end position="22"/>
    </location>
</feature>
<keyword evidence="8" id="KW-1185">Reference proteome</keyword>
<dbReference type="PANTHER" id="PTHR43102">
    <property type="entry name" value="SLR1143 PROTEIN"/>
    <property type="match status" value="1"/>
</dbReference>
<reference evidence="7" key="2">
    <citation type="submission" date="2015-06" db="UniProtKB">
        <authorList>
            <consortium name="EnsemblProtists"/>
        </authorList>
    </citation>
    <scope>IDENTIFICATION</scope>
    <source>
        <strain evidence="7">Pr102</strain>
    </source>
</reference>
<evidence type="ECO:0000259" key="6">
    <source>
        <dbReference type="PROSITE" id="PS50178"/>
    </source>
</evidence>
<dbReference type="Proteomes" id="UP000005238">
    <property type="component" value="Unassembled WGS sequence"/>
</dbReference>
<evidence type="ECO:0000256" key="4">
    <source>
        <dbReference type="PROSITE-ProRule" id="PRU00091"/>
    </source>
</evidence>
<dbReference type="Gene3D" id="3.30.40.10">
    <property type="entry name" value="Zinc/RING finger domain, C3HC4 (zinc finger)"/>
    <property type="match status" value="1"/>
</dbReference>
<feature type="region of interest" description="Disordered" evidence="5">
    <location>
        <begin position="286"/>
        <end position="311"/>
    </location>
</feature>
<keyword evidence="3" id="KW-0862">Zinc</keyword>
<dbReference type="VEuPathDB" id="FungiDB:KRP23_12284"/>
<evidence type="ECO:0000313" key="7">
    <source>
        <dbReference type="EnsemblProtists" id="Phyra79429"/>
    </source>
</evidence>
<dbReference type="EnsemblProtists" id="Phyra79429">
    <property type="protein sequence ID" value="Phyra79429"/>
    <property type="gene ID" value="Phyra79429"/>
</dbReference>
<name>H3GRE0_PHYRM</name>
<dbReference type="VEuPathDB" id="FungiDB:KRP22_10394"/>
<dbReference type="OMA" id="THRYPEA"/>
<dbReference type="InParanoid" id="H3GRE0"/>
<dbReference type="InterPro" id="IPR003018">
    <property type="entry name" value="GAF"/>
</dbReference>
<organism evidence="7 8">
    <name type="scientific">Phytophthora ramorum</name>
    <name type="common">Sudden oak death agent</name>
    <dbReference type="NCBI Taxonomy" id="164328"/>
    <lineage>
        <taxon>Eukaryota</taxon>
        <taxon>Sar</taxon>
        <taxon>Stramenopiles</taxon>
        <taxon>Oomycota</taxon>
        <taxon>Peronosporomycetes</taxon>
        <taxon>Peronosporales</taxon>
        <taxon>Peronosporaceae</taxon>
        <taxon>Phytophthora</taxon>
    </lineage>
</organism>
<feature type="compositionally biased region" description="Basic residues" evidence="5">
    <location>
        <begin position="1"/>
        <end position="13"/>
    </location>
</feature>
<dbReference type="InterPro" id="IPR013083">
    <property type="entry name" value="Znf_RING/FYVE/PHD"/>
</dbReference>
<dbReference type="AlphaFoldDB" id="H3GRE0"/>
<dbReference type="InterPro" id="IPR011011">
    <property type="entry name" value="Znf_FYVE_PHD"/>
</dbReference>
<dbReference type="CDD" id="cd00065">
    <property type="entry name" value="FYVE_like_SF"/>
    <property type="match status" value="1"/>
</dbReference>
<dbReference type="SUPFAM" id="SSF57903">
    <property type="entry name" value="FYVE/PHD zinc finger"/>
    <property type="match status" value="1"/>
</dbReference>
<evidence type="ECO:0000313" key="8">
    <source>
        <dbReference type="Proteomes" id="UP000005238"/>
    </source>
</evidence>
<sequence>MQRRRRGPRRHTHPPAEDSPSGLVAQIYGRARLVFTRQQICDDLLRSLPKLHAALRSNPHRNERLWRRTSGDQDSVNTFELVGMPPEDEGDDGSEVQHAVAASMQLKCHLNEVLNVLVSQKSSDYEATMQALSGRRFEGGELLYRERCRLVPGEESSEASQALLGVQMAALRPSWRLLLTPSHLCHPVHPSTQRLCFESLTHRYPDSDRAVHVMKTLPKRVHDQITPRDYHSVLRRDVDHLGLAFDIETAPLKAEDAESAAQKQTTRIFAHAYVAAPSFENAAEYSPAMDHRHGRPRSRTSPDNWEQRGPSVVNPEAKHILDLLTHQLSEFERIIGRRRFGFQSFIYFQPPVSSERGSCPQLRSCQICLKRFAFFRREFYCQICGHLVCGDCSQLYEVEARVGEVRKNRVCINCVVRVDSCTFADEDILAALGPTVVSLRCSSEWSQVFQSDDIGDDSDDDGVETVSHSLGPSLQLDADLGGDIKSKLYSCDTIERFEGLAQLEQVLVKRGARTRAKTDDRRKESMTTESLQTQLERYVNRSLRDSQDKFQSHSLETAGLRRDYRYTFDATKTTYEGHPLPPTPSPAREVRRLHHIQASGILEPEYDHSALHLLAQVAAKRLKCPIGFVSLVDENVFHSVGTYPPRNFGLQTPRTESMCSHTVYVDRPLIVKNAQCDLRFSQLPVVRDHGIRFYAGFPIRAPDGSIVASLCTSDRVPHNNISTADYAVMQTLAGIASQLVAPANRVLSIPYQPRLRGTSNCRMKQRTRSRSRAKNGSMVTAIATLRQTGNDGTLQLDTIGGDRYLAH</sequence>
<dbReference type="InterPro" id="IPR029016">
    <property type="entry name" value="GAF-like_dom_sf"/>
</dbReference>
<dbReference type="InterPro" id="IPR000306">
    <property type="entry name" value="Znf_FYVE"/>
</dbReference>
<dbReference type="Gene3D" id="3.30.450.40">
    <property type="match status" value="1"/>
</dbReference>
<dbReference type="SMART" id="SM00064">
    <property type="entry name" value="FYVE"/>
    <property type="match status" value="1"/>
</dbReference>
<protein>
    <recommendedName>
        <fullName evidence="6">FYVE-type domain-containing protein</fullName>
    </recommendedName>
</protein>
<dbReference type="GO" id="GO:0008270">
    <property type="term" value="F:zinc ion binding"/>
    <property type="evidence" value="ECO:0007669"/>
    <property type="project" value="UniProtKB-KW"/>
</dbReference>
<dbReference type="Pfam" id="PF01363">
    <property type="entry name" value="FYVE"/>
    <property type="match status" value="1"/>
</dbReference>
<dbReference type="SUPFAM" id="SSF55781">
    <property type="entry name" value="GAF domain-like"/>
    <property type="match status" value="1"/>
</dbReference>
<keyword evidence="1" id="KW-0479">Metal-binding</keyword>
<dbReference type="Pfam" id="PF01590">
    <property type="entry name" value="GAF"/>
    <property type="match status" value="1"/>
</dbReference>
<evidence type="ECO:0000256" key="1">
    <source>
        <dbReference type="ARBA" id="ARBA00022723"/>
    </source>
</evidence>
<keyword evidence="2 4" id="KW-0863">Zinc-finger</keyword>
<dbReference type="VEuPathDB" id="FungiDB:KRP22_10301"/>
<dbReference type="VEuPathDB" id="FungiDB:KRP23_8614"/>
<dbReference type="PROSITE" id="PS50178">
    <property type="entry name" value="ZF_FYVE"/>
    <property type="match status" value="1"/>
</dbReference>
<evidence type="ECO:0000256" key="3">
    <source>
        <dbReference type="ARBA" id="ARBA00022833"/>
    </source>
</evidence>
<proteinExistence type="predicted"/>
<dbReference type="PANTHER" id="PTHR43102:SF2">
    <property type="entry name" value="GAF DOMAIN-CONTAINING PROTEIN"/>
    <property type="match status" value="1"/>
</dbReference>
<dbReference type="InterPro" id="IPR017455">
    <property type="entry name" value="Znf_FYVE-rel"/>
</dbReference>
<reference evidence="8" key="1">
    <citation type="journal article" date="2006" name="Science">
        <title>Phytophthora genome sequences uncover evolutionary origins and mechanisms of pathogenesis.</title>
        <authorList>
            <person name="Tyler B.M."/>
            <person name="Tripathy S."/>
            <person name="Zhang X."/>
            <person name="Dehal P."/>
            <person name="Jiang R.H."/>
            <person name="Aerts A."/>
            <person name="Arredondo F.D."/>
            <person name="Baxter L."/>
            <person name="Bensasson D."/>
            <person name="Beynon J.L."/>
            <person name="Chapman J."/>
            <person name="Damasceno C.M."/>
            <person name="Dorrance A.E."/>
            <person name="Dou D."/>
            <person name="Dickerman A.W."/>
            <person name="Dubchak I.L."/>
            <person name="Garbelotto M."/>
            <person name="Gijzen M."/>
            <person name="Gordon S.G."/>
            <person name="Govers F."/>
            <person name="Grunwald N.J."/>
            <person name="Huang W."/>
            <person name="Ivors K.L."/>
            <person name="Jones R.W."/>
            <person name="Kamoun S."/>
            <person name="Krampis K."/>
            <person name="Lamour K.H."/>
            <person name="Lee M.K."/>
            <person name="McDonald W.H."/>
            <person name="Medina M."/>
            <person name="Meijer H.J."/>
            <person name="Nordberg E.K."/>
            <person name="Maclean D.J."/>
            <person name="Ospina-Giraldo M.D."/>
            <person name="Morris P.F."/>
            <person name="Phuntumart V."/>
            <person name="Putnam N.H."/>
            <person name="Rash S."/>
            <person name="Rose J.K."/>
            <person name="Sakihama Y."/>
            <person name="Salamov A.A."/>
            <person name="Savidor A."/>
            <person name="Scheuring C.F."/>
            <person name="Smith B.M."/>
            <person name="Sobral B.W."/>
            <person name="Terry A."/>
            <person name="Torto-Alalibo T.A."/>
            <person name="Win J."/>
            <person name="Xu Z."/>
            <person name="Zhang H."/>
            <person name="Grigoriev I.V."/>
            <person name="Rokhsar D.S."/>
            <person name="Boore J.L."/>
        </authorList>
    </citation>
    <scope>NUCLEOTIDE SEQUENCE [LARGE SCALE GENOMIC DNA]</scope>
    <source>
        <strain evidence="8">Pr102</strain>
    </source>
</reference>
<dbReference type="eggNOG" id="ENOG502SJJY">
    <property type="taxonomic scope" value="Eukaryota"/>
</dbReference>
<dbReference type="EMBL" id="DS566037">
    <property type="status" value="NOT_ANNOTATED_CDS"/>
    <property type="molecule type" value="Genomic_DNA"/>
</dbReference>